<name>A0A8C5YA65_MICMU</name>
<evidence type="ECO:0000259" key="6">
    <source>
        <dbReference type="PROSITE" id="PS50824"/>
    </source>
</evidence>
<keyword evidence="4" id="KW-0547">Nucleotide-binding</keyword>
<dbReference type="InterPro" id="IPR032675">
    <property type="entry name" value="LRR_dom_sf"/>
</dbReference>
<dbReference type="InterPro" id="IPR011029">
    <property type="entry name" value="DEATH-like_dom_sf"/>
</dbReference>
<evidence type="ECO:0000259" key="7">
    <source>
        <dbReference type="PROSITE" id="PS50837"/>
    </source>
</evidence>
<dbReference type="Pfam" id="PF02758">
    <property type="entry name" value="PYRIN"/>
    <property type="match status" value="1"/>
</dbReference>
<protein>
    <submittedName>
        <fullName evidence="8">NLR family pyrin domain containing 2</fullName>
    </submittedName>
</protein>
<dbReference type="InterPro" id="IPR004020">
    <property type="entry name" value="DAPIN"/>
</dbReference>
<dbReference type="CDD" id="cd08320">
    <property type="entry name" value="Pyrin_NALPs"/>
    <property type="match status" value="1"/>
</dbReference>
<dbReference type="GO" id="GO:1901223">
    <property type="term" value="P:negative regulation of non-canonical NF-kappaB signal transduction"/>
    <property type="evidence" value="ECO:0007669"/>
    <property type="project" value="Ensembl"/>
</dbReference>
<dbReference type="PANTHER" id="PTHR45690">
    <property type="entry name" value="NACHT, LRR AND PYD DOMAINS-CONTAINING PROTEIN 12"/>
    <property type="match status" value="1"/>
</dbReference>
<dbReference type="GO" id="GO:0032090">
    <property type="term" value="F:Pyrin domain binding"/>
    <property type="evidence" value="ECO:0007669"/>
    <property type="project" value="Ensembl"/>
</dbReference>
<dbReference type="Gene3D" id="1.10.533.10">
    <property type="entry name" value="Death Domain, Fas"/>
    <property type="match status" value="1"/>
</dbReference>
<reference evidence="8" key="1">
    <citation type="submission" date="2016-12" db="EMBL/GenBank/DDBJ databases">
        <title>Mouse lemur reference genome and diversity panel.</title>
        <authorList>
            <person name="Harris R."/>
            <person name="Larsen P."/>
            <person name="Liu Y."/>
            <person name="Hughes D.S."/>
            <person name="Murali S."/>
            <person name="Raveendran M."/>
            <person name="Korchina V."/>
            <person name="Wang M."/>
            <person name="Jhangiani S."/>
            <person name="Bandaranaike D."/>
            <person name="Bellair M."/>
            <person name="Blankenburg K."/>
            <person name="Chao H."/>
            <person name="Dahdouli M."/>
            <person name="Dinh H."/>
            <person name="Doddapaneni H."/>
            <person name="English A."/>
            <person name="Firestine M."/>
            <person name="Gnanaolivu R."/>
            <person name="Gross S."/>
            <person name="Hernandez B."/>
            <person name="Javaid M."/>
            <person name="Jayaseelan J."/>
            <person name="Jones J."/>
            <person name="Khan Z."/>
            <person name="Kovar C."/>
            <person name="Kurapati P."/>
            <person name="Le B."/>
            <person name="Lee S."/>
            <person name="Li M."/>
            <person name="Mathew T."/>
            <person name="Narasimhan A."/>
            <person name="Ngo D."/>
            <person name="Nguyen L."/>
            <person name="Okwuonu G."/>
            <person name="Ongeri F."/>
            <person name="Osuji N."/>
            <person name="Pu L.-L."/>
            <person name="Puazo M."/>
            <person name="Quiroz J."/>
            <person name="Raj R."/>
            <person name="Rajbhandari K."/>
            <person name="Reid J.G."/>
            <person name="Santibanez J."/>
            <person name="Sexton D."/>
            <person name="Skinner E."/>
            <person name="Vee V."/>
            <person name="Weissenberger G."/>
            <person name="Wu Y."/>
            <person name="Xin Y."/>
            <person name="Han Y."/>
            <person name="Campbell C."/>
            <person name="Brown A."/>
            <person name="Sullivan B."/>
            <person name="Shelton J."/>
            <person name="Brown S."/>
            <person name="Dudchenko O."/>
            <person name="Machol I."/>
            <person name="Durand N."/>
            <person name="Shamim M."/>
            <person name="Lieberman A."/>
            <person name="Muzny D.M."/>
            <person name="Richards S."/>
            <person name="Yoder A."/>
            <person name="Worley K.C."/>
            <person name="Rogers J."/>
            <person name="Gibbs R.A."/>
        </authorList>
    </citation>
    <scope>NUCLEOTIDE SEQUENCE [LARGE SCALE GENOMIC DNA]</scope>
</reference>
<keyword evidence="9" id="KW-1185">Reference proteome</keyword>
<sequence length="1044" mass="119131">MDPPAKLDYSLQALLEELSQDELSKFKSLWKALPQKREQLQVIQAEVDEADTKQLAEIIIKHYVSYWVSTAAICVFGSMNRMDLAERIMNVLREAAMRSLEKNKPLSLGKLPHIQLLFLMSDFETWGGICLNKTRDCDKYRGIIQKKLDYISEVTQRVKMQIPLCDPRTFPGVFPLTVVLHGPAGFGKTTLSRKVMLDWTDTLLDKTFRFAFYITCKELNRMGPCTFIELISKDWPEWQDDLSQVLAQAYKILVIIDGFEDLKVPEGALIQDICGEWDERKPVHIILSSILIGRLLPSASILITTRTEAMEGLQLLVNRSLFLEIEGFLEQDRKAYFLRHFEDKDDALQALDLVKSNAALFRMSAAPAVCWIICTCLKLQMERGRDPAPSCLTTTSLFLRFLCGQFMPAPGGSPSHHLRGPLRTLCLLAAQGTWTQTWVFDAEDLGSLGVQEADLRPFLDKGVLHQGRDCEGCYSFVHLSIQQLLAATFYILEREEEDDDDDDDWESHTRDIGDVQKLFSKEERLKNPNLIQVGYFLFGLSNEKRAQELEMTFGCRVSLKIREELLKYKANLDENKPFSETDTKEFLYCLYESQDQGLVKDAMARFKQMSLHLRDKTDMMHSAFCLKHCRHLQKIWLHVTEEVFLENGAASEPQAQLERPQDDRDILRFWREICSMFGLNKNLTFLKIKDSFFGTSSAQLLCQEILSTTCNLQKVVLKNISPADFYQNFCYALSRHKTLTHLTLQGNDQNDTLPSLCEILRHPKCNLQYLRLVSCSATPEQWADLSKALETNQSLTCLILSGTKLMDEGLKLLHASLRHPKSFLQKLLLENCHLTEACCKNLASALIVNQRLTHLCLAENTIGDRGMEVLFEGLGYPECKLQVLVLWHCNITDNGCKLLSKVVRQKSSLTHLDLGLNHIGTIGLRSLCEALKEPLCNLRCLWLWGCSITRFSCEDLATALGGNQSLITLDLGQNTLGFNGIKMLCEALKRPNCPLQTLRLKIDKYDPPMLKLLEDMKESNAQLTIENDLYDPRKKRPSSHYFIL</sequence>
<keyword evidence="3" id="KW-0677">Repeat</keyword>
<evidence type="ECO:0000256" key="5">
    <source>
        <dbReference type="ARBA" id="ARBA00022840"/>
    </source>
</evidence>
<dbReference type="Ensembl" id="ENSMICT00000070500.1">
    <property type="protein sequence ID" value="ENSMICP00000048054.1"/>
    <property type="gene ID" value="ENSMICG00000043941.1"/>
</dbReference>
<dbReference type="SUPFAM" id="SSF52047">
    <property type="entry name" value="RNI-like"/>
    <property type="match status" value="1"/>
</dbReference>
<feature type="domain" description="NACHT" evidence="7">
    <location>
        <begin position="176"/>
        <end position="374"/>
    </location>
</feature>
<evidence type="ECO:0000256" key="3">
    <source>
        <dbReference type="ARBA" id="ARBA00022737"/>
    </source>
</evidence>
<dbReference type="InterPro" id="IPR001611">
    <property type="entry name" value="Leu-rich_rpt"/>
</dbReference>
<keyword evidence="2" id="KW-0433">Leucine-rich repeat</keyword>
<dbReference type="GeneTree" id="ENSGT00940000161714"/>
<dbReference type="InterPro" id="IPR027417">
    <property type="entry name" value="P-loop_NTPase"/>
</dbReference>
<dbReference type="SMART" id="SM01289">
    <property type="entry name" value="PYRIN"/>
    <property type="match status" value="1"/>
</dbReference>
<dbReference type="GO" id="GO:0050727">
    <property type="term" value="P:regulation of inflammatory response"/>
    <property type="evidence" value="ECO:0007669"/>
    <property type="project" value="TreeGrafter"/>
</dbReference>
<keyword evidence="5" id="KW-0067">ATP-binding</keyword>
<dbReference type="SUPFAM" id="SSF52540">
    <property type="entry name" value="P-loop containing nucleoside triphosphate hydrolases"/>
    <property type="match status" value="1"/>
</dbReference>
<dbReference type="EMBL" id="ABDC03026649">
    <property type="status" value="NOT_ANNOTATED_CDS"/>
    <property type="molecule type" value="Genomic_DNA"/>
</dbReference>
<evidence type="ECO:0000256" key="4">
    <source>
        <dbReference type="ARBA" id="ARBA00022741"/>
    </source>
</evidence>
<evidence type="ECO:0000256" key="1">
    <source>
        <dbReference type="ARBA" id="ARBA00008665"/>
    </source>
</evidence>
<evidence type="ECO:0000313" key="8">
    <source>
        <dbReference type="Ensembl" id="ENSMICP00000048054.1"/>
    </source>
</evidence>
<dbReference type="GO" id="GO:0000781">
    <property type="term" value="C:chromosome, telomeric region"/>
    <property type="evidence" value="ECO:0007669"/>
    <property type="project" value="Ensembl"/>
</dbReference>
<dbReference type="InterPro" id="IPR041267">
    <property type="entry name" value="NLRP_HD2"/>
</dbReference>
<dbReference type="Gene3D" id="3.40.50.300">
    <property type="entry name" value="P-loop containing nucleotide triphosphate hydrolases"/>
    <property type="match status" value="1"/>
</dbReference>
<organism evidence="8 9">
    <name type="scientific">Microcebus murinus</name>
    <name type="common">Gray mouse lemur</name>
    <name type="synonym">Lemur murinus</name>
    <dbReference type="NCBI Taxonomy" id="30608"/>
    <lineage>
        <taxon>Eukaryota</taxon>
        <taxon>Metazoa</taxon>
        <taxon>Chordata</taxon>
        <taxon>Craniata</taxon>
        <taxon>Vertebrata</taxon>
        <taxon>Euteleostomi</taxon>
        <taxon>Mammalia</taxon>
        <taxon>Eutheria</taxon>
        <taxon>Euarchontoglires</taxon>
        <taxon>Primates</taxon>
        <taxon>Strepsirrhini</taxon>
        <taxon>Lemuriformes</taxon>
        <taxon>Cheirogaleidae</taxon>
        <taxon>Microcebus</taxon>
    </lineage>
</organism>
<dbReference type="Pfam" id="PF17779">
    <property type="entry name" value="WHD_NOD2"/>
    <property type="match status" value="1"/>
</dbReference>
<dbReference type="AlphaFoldDB" id="A0A8C5YA65"/>
<comment type="similarity">
    <text evidence="1">Belongs to the NLRP family.</text>
</comment>
<reference evidence="8" key="3">
    <citation type="submission" date="2025-09" db="UniProtKB">
        <authorList>
            <consortium name="Ensembl"/>
        </authorList>
    </citation>
    <scope>IDENTIFICATION</scope>
</reference>
<evidence type="ECO:0000313" key="9">
    <source>
        <dbReference type="Proteomes" id="UP000694394"/>
    </source>
</evidence>
<evidence type="ECO:0000256" key="2">
    <source>
        <dbReference type="ARBA" id="ARBA00022614"/>
    </source>
</evidence>
<dbReference type="Pfam" id="PF13516">
    <property type="entry name" value="LRR_6"/>
    <property type="match status" value="5"/>
</dbReference>
<dbReference type="GO" id="GO:0005794">
    <property type="term" value="C:Golgi apparatus"/>
    <property type="evidence" value="ECO:0007669"/>
    <property type="project" value="Ensembl"/>
</dbReference>
<reference evidence="8" key="2">
    <citation type="submission" date="2025-08" db="UniProtKB">
        <authorList>
            <consortium name="Ensembl"/>
        </authorList>
    </citation>
    <scope>IDENTIFICATION</scope>
</reference>
<dbReference type="Gene3D" id="3.80.10.10">
    <property type="entry name" value="Ribonuclease Inhibitor"/>
    <property type="match status" value="1"/>
</dbReference>
<dbReference type="SMART" id="SM00368">
    <property type="entry name" value="LRR_RI"/>
    <property type="match status" value="9"/>
</dbReference>
<dbReference type="Pfam" id="PF05729">
    <property type="entry name" value="NACHT"/>
    <property type="match status" value="1"/>
</dbReference>
<dbReference type="FunFam" id="3.80.10.10:FF:000437">
    <property type="entry name" value="NLR family pyrin domain-containing 2"/>
    <property type="match status" value="1"/>
</dbReference>
<proteinExistence type="inferred from homology"/>
<gene>
    <name evidence="8" type="primary">NLRP2</name>
</gene>
<dbReference type="PROSITE" id="PS50824">
    <property type="entry name" value="DAPIN"/>
    <property type="match status" value="1"/>
</dbReference>
<feature type="domain" description="Pyrin" evidence="6">
    <location>
        <begin position="1"/>
        <end position="94"/>
    </location>
</feature>
<dbReference type="GO" id="GO:0005829">
    <property type="term" value="C:cytosol"/>
    <property type="evidence" value="ECO:0007669"/>
    <property type="project" value="Ensembl"/>
</dbReference>
<dbReference type="CDD" id="cd00116">
    <property type="entry name" value="LRR_RI"/>
    <property type="match status" value="1"/>
</dbReference>
<accession>A0A8C5YA65</accession>
<dbReference type="PANTHER" id="PTHR45690:SF14">
    <property type="entry name" value="NACHT, LRR AND PYD DOMAINS-CONTAINING PROTEIN 2"/>
    <property type="match status" value="1"/>
</dbReference>
<dbReference type="Proteomes" id="UP000694394">
    <property type="component" value="Chromosome 22"/>
</dbReference>
<dbReference type="InterPro" id="IPR007111">
    <property type="entry name" value="NACHT_NTPase"/>
</dbReference>
<dbReference type="PROSITE" id="PS50837">
    <property type="entry name" value="NACHT"/>
    <property type="match status" value="1"/>
</dbReference>
<dbReference type="InterPro" id="IPR050637">
    <property type="entry name" value="NLRP_innate_immun_reg"/>
</dbReference>
<dbReference type="GO" id="GO:0005524">
    <property type="term" value="F:ATP binding"/>
    <property type="evidence" value="ECO:0007669"/>
    <property type="project" value="UniProtKB-KW"/>
</dbReference>
<dbReference type="Pfam" id="PF17776">
    <property type="entry name" value="NLRC4_HD2"/>
    <property type="match status" value="1"/>
</dbReference>
<dbReference type="GO" id="GO:0032731">
    <property type="term" value="P:positive regulation of interleukin-1 beta production"/>
    <property type="evidence" value="ECO:0007669"/>
    <property type="project" value="Ensembl"/>
</dbReference>
<dbReference type="SUPFAM" id="SSF47986">
    <property type="entry name" value="DEATH domain"/>
    <property type="match status" value="1"/>
</dbReference>
<dbReference type="InterPro" id="IPR041075">
    <property type="entry name" value="NOD1/2_WH"/>
</dbReference>